<name>A0ABW5A5K4_9RHOB</name>
<evidence type="ECO:0000313" key="1">
    <source>
        <dbReference type="EMBL" id="MFD2173448.1"/>
    </source>
</evidence>
<accession>A0ABW5A5K4</accession>
<evidence type="ECO:0000313" key="2">
    <source>
        <dbReference type="Proteomes" id="UP001597413"/>
    </source>
</evidence>
<keyword evidence="2" id="KW-1185">Reference proteome</keyword>
<organism evidence="1 2">
    <name type="scientific">Rhodobacter lacus</name>
    <dbReference type="NCBI Taxonomy" id="1641972"/>
    <lineage>
        <taxon>Bacteria</taxon>
        <taxon>Pseudomonadati</taxon>
        <taxon>Pseudomonadota</taxon>
        <taxon>Alphaproteobacteria</taxon>
        <taxon>Rhodobacterales</taxon>
        <taxon>Rhodobacter group</taxon>
        <taxon>Rhodobacter</taxon>
    </lineage>
</organism>
<sequence length="267" mass="26480">LARATADSAMAAQIATVSASLGTVSASVATQGTAIADLEGAAQAGFLIEAQAGGVVSLLQLIAADGSGGTVSVVKISARDILLDGSVTAAQLATGTITAASGIIADAAITSAKIADLAVTEAKIASAAITTAKIGDLAVSTLKIADQAVTIPTGAYTAASLNVSPSTAWQVIQTITYTSTGAPVMLDYAFGAYGTSAGTLGIRLRRGTTTIYDTRAELAGNVAPFAGGVLDATTATGSRTYTLEVQNPSMVGLIAENRSLRALEVKK</sequence>
<dbReference type="Proteomes" id="UP001597413">
    <property type="component" value="Unassembled WGS sequence"/>
</dbReference>
<evidence type="ECO:0008006" key="3">
    <source>
        <dbReference type="Google" id="ProtNLM"/>
    </source>
</evidence>
<comment type="caution">
    <text evidence="1">The sequence shown here is derived from an EMBL/GenBank/DDBJ whole genome shotgun (WGS) entry which is preliminary data.</text>
</comment>
<reference evidence="2" key="1">
    <citation type="journal article" date="2019" name="Int. J. Syst. Evol. Microbiol.">
        <title>The Global Catalogue of Microorganisms (GCM) 10K type strain sequencing project: providing services to taxonomists for standard genome sequencing and annotation.</title>
        <authorList>
            <consortium name="The Broad Institute Genomics Platform"/>
            <consortium name="The Broad Institute Genome Sequencing Center for Infectious Disease"/>
            <person name="Wu L."/>
            <person name="Ma J."/>
        </authorList>
    </citation>
    <scope>NUCLEOTIDE SEQUENCE [LARGE SCALE GENOMIC DNA]</scope>
    <source>
        <strain evidence="2">CCUG 55131</strain>
    </source>
</reference>
<protein>
    <recommendedName>
        <fullName evidence="3">DUF1983 domain-containing protein</fullName>
    </recommendedName>
</protein>
<dbReference type="EMBL" id="JBHUIX010000004">
    <property type="protein sequence ID" value="MFD2173448.1"/>
    <property type="molecule type" value="Genomic_DNA"/>
</dbReference>
<proteinExistence type="predicted"/>
<feature type="non-terminal residue" evidence="1">
    <location>
        <position position="1"/>
    </location>
</feature>
<dbReference type="RefSeq" id="WP_377387935.1">
    <property type="nucleotide sequence ID" value="NZ_JBHUIX010000004.1"/>
</dbReference>
<gene>
    <name evidence="1" type="ORF">ACFSM0_05005</name>
</gene>